<dbReference type="EMBL" id="HBIB01009092">
    <property type="protein sequence ID" value="CAE0243511.1"/>
    <property type="molecule type" value="Transcribed_RNA"/>
</dbReference>
<feature type="compositionally biased region" description="Gly residues" evidence="1">
    <location>
        <begin position="8"/>
        <end position="18"/>
    </location>
</feature>
<gene>
    <name evidence="2" type="ORF">PBIL07802_LOCUS5679</name>
</gene>
<feature type="compositionally biased region" description="Gly residues" evidence="1">
    <location>
        <begin position="55"/>
        <end position="65"/>
    </location>
</feature>
<reference evidence="2" key="1">
    <citation type="submission" date="2021-01" db="EMBL/GenBank/DDBJ databases">
        <authorList>
            <person name="Corre E."/>
            <person name="Pelletier E."/>
            <person name="Niang G."/>
            <person name="Scheremetjew M."/>
            <person name="Finn R."/>
            <person name="Kale V."/>
            <person name="Holt S."/>
            <person name="Cochrane G."/>
            <person name="Meng A."/>
            <person name="Brown T."/>
            <person name="Cohen L."/>
        </authorList>
    </citation>
    <scope>NUCLEOTIDE SEQUENCE</scope>
    <source>
        <strain evidence="2">NIES-2562</strain>
    </source>
</reference>
<dbReference type="AlphaFoldDB" id="A0A7S3G1H3"/>
<feature type="compositionally biased region" description="Basic and acidic residues" evidence="1">
    <location>
        <begin position="32"/>
        <end position="42"/>
    </location>
</feature>
<evidence type="ECO:0000256" key="1">
    <source>
        <dbReference type="SAM" id="MobiDB-lite"/>
    </source>
</evidence>
<sequence>MKKKRKGGGGGGGGGGKGAQTARDPLPLHRPLIGEDEIRREGEEEEEDRGRGRGKGGNGRGGEGGDQSMRSLHSPQGSYGRWSPMTTGSHAGFGYDIDEGIPITPPNGKGRRAA</sequence>
<feature type="region of interest" description="Disordered" evidence="1">
    <location>
        <begin position="1"/>
        <end position="114"/>
    </location>
</feature>
<evidence type="ECO:0000313" key="2">
    <source>
        <dbReference type="EMBL" id="CAE0243511.1"/>
    </source>
</evidence>
<proteinExistence type="predicted"/>
<name>A0A7S3G1H3_9EUKA</name>
<accession>A0A7S3G1H3</accession>
<feature type="compositionally biased region" description="Polar residues" evidence="1">
    <location>
        <begin position="68"/>
        <end position="77"/>
    </location>
</feature>
<organism evidence="2">
    <name type="scientific">Palpitomonas bilix</name>
    <dbReference type="NCBI Taxonomy" id="652834"/>
    <lineage>
        <taxon>Eukaryota</taxon>
        <taxon>Eukaryota incertae sedis</taxon>
    </lineage>
</organism>
<protein>
    <submittedName>
        <fullName evidence="2">Uncharacterized protein</fullName>
    </submittedName>
</protein>